<comment type="similarity">
    <text evidence="1 2">Belongs to the short-chain dehydrogenases/reductases (SDR) family.</text>
</comment>
<dbReference type="AlphaFoldDB" id="A0A239I032"/>
<name>A0A239I032_9SPHN</name>
<dbReference type="InterPro" id="IPR057326">
    <property type="entry name" value="KR_dom"/>
</dbReference>
<dbReference type="Pfam" id="PF00106">
    <property type="entry name" value="adh_short"/>
    <property type="match status" value="1"/>
</dbReference>
<feature type="domain" description="Ketoreductase" evidence="3">
    <location>
        <begin position="11"/>
        <end position="215"/>
    </location>
</feature>
<dbReference type="Gene3D" id="3.40.50.720">
    <property type="entry name" value="NAD(P)-binding Rossmann-like Domain"/>
    <property type="match status" value="1"/>
</dbReference>
<dbReference type="EMBL" id="FZOS01000020">
    <property type="protein sequence ID" value="SNS86839.1"/>
    <property type="molecule type" value="Genomic_DNA"/>
</dbReference>
<dbReference type="PROSITE" id="PS00061">
    <property type="entry name" value="ADH_SHORT"/>
    <property type="match status" value="1"/>
</dbReference>
<organism evidence="4 5">
    <name type="scientific">Edaphosphingomonas laterariae</name>
    <dbReference type="NCBI Taxonomy" id="861865"/>
    <lineage>
        <taxon>Bacteria</taxon>
        <taxon>Pseudomonadati</taxon>
        <taxon>Pseudomonadota</taxon>
        <taxon>Alphaproteobacteria</taxon>
        <taxon>Sphingomonadales</taxon>
        <taxon>Rhizorhabdaceae</taxon>
        <taxon>Edaphosphingomonas</taxon>
    </lineage>
</organism>
<sequence>MSTSARPLEGKVALVTGASRGIGQAIARRLASAGATVVVTARSATQPATQKRFGGEQVIPGTLAETVALIEADGGKAFAVPADLENAEQRGSLVQRAVEAAGRLDILVNNAGYADYGRIESMSDDTFDRTITHYLRAPFQLIRDAIPVMKAQGAGWIVNIGSVTTLPPTRPYIDYARAGGDTLYASAKAALHRFTQGLAAEMVDHNIAVNVVGPSTAIRTPGADALIPADYPCEDVAYLAETVLAMCELPAAERTGHIGFSMHWPHAHKRRVMSLDGKTELPAAEPPAWSHPDVVAAGY</sequence>
<dbReference type="InterPro" id="IPR020904">
    <property type="entry name" value="Sc_DH/Rdtase_CS"/>
</dbReference>
<accession>A0A239I032</accession>
<dbReference type="SUPFAM" id="SSF51735">
    <property type="entry name" value="NAD(P)-binding Rossmann-fold domains"/>
    <property type="match status" value="1"/>
</dbReference>
<dbReference type="RefSeq" id="WP_089220534.1">
    <property type="nucleotide sequence ID" value="NZ_FZOS01000020.1"/>
</dbReference>
<dbReference type="Proteomes" id="UP000198281">
    <property type="component" value="Unassembled WGS sequence"/>
</dbReference>
<evidence type="ECO:0000313" key="5">
    <source>
        <dbReference type="Proteomes" id="UP000198281"/>
    </source>
</evidence>
<dbReference type="InterPro" id="IPR050259">
    <property type="entry name" value="SDR"/>
</dbReference>
<dbReference type="PRINTS" id="PR00081">
    <property type="entry name" value="GDHRDH"/>
</dbReference>
<dbReference type="PANTHER" id="PTHR42879:SF2">
    <property type="entry name" value="3-OXOACYL-[ACYL-CARRIER-PROTEIN] REDUCTASE FABG"/>
    <property type="match status" value="1"/>
</dbReference>
<evidence type="ECO:0000313" key="4">
    <source>
        <dbReference type="EMBL" id="SNS86839.1"/>
    </source>
</evidence>
<evidence type="ECO:0000256" key="2">
    <source>
        <dbReference type="RuleBase" id="RU000363"/>
    </source>
</evidence>
<reference evidence="5" key="1">
    <citation type="submission" date="2017-06" db="EMBL/GenBank/DDBJ databases">
        <authorList>
            <person name="Varghese N."/>
            <person name="Submissions S."/>
        </authorList>
    </citation>
    <scope>NUCLEOTIDE SEQUENCE [LARGE SCALE GENOMIC DNA]</scope>
    <source>
        <strain evidence="5">LNB2</strain>
    </source>
</reference>
<dbReference type="SMART" id="SM00822">
    <property type="entry name" value="PKS_KR"/>
    <property type="match status" value="1"/>
</dbReference>
<dbReference type="PANTHER" id="PTHR42879">
    <property type="entry name" value="3-OXOACYL-(ACYL-CARRIER-PROTEIN) REDUCTASE"/>
    <property type="match status" value="1"/>
</dbReference>
<dbReference type="InterPro" id="IPR002347">
    <property type="entry name" value="SDR_fam"/>
</dbReference>
<keyword evidence="5" id="KW-1185">Reference proteome</keyword>
<dbReference type="PRINTS" id="PR00080">
    <property type="entry name" value="SDRFAMILY"/>
</dbReference>
<evidence type="ECO:0000256" key="1">
    <source>
        <dbReference type="ARBA" id="ARBA00006484"/>
    </source>
</evidence>
<dbReference type="GO" id="GO:0032787">
    <property type="term" value="P:monocarboxylic acid metabolic process"/>
    <property type="evidence" value="ECO:0007669"/>
    <property type="project" value="UniProtKB-ARBA"/>
</dbReference>
<gene>
    <name evidence="4" type="ORF">SAMN06295912_12030</name>
</gene>
<dbReference type="InterPro" id="IPR036291">
    <property type="entry name" value="NAD(P)-bd_dom_sf"/>
</dbReference>
<evidence type="ECO:0000259" key="3">
    <source>
        <dbReference type="SMART" id="SM00822"/>
    </source>
</evidence>
<proteinExistence type="inferred from homology"/>
<protein>
    <submittedName>
        <fullName evidence="4">Short-chain dehydrogenase</fullName>
    </submittedName>
</protein>
<dbReference type="OrthoDB" id="9810935at2"/>